<feature type="transmembrane region" description="Helical" evidence="2">
    <location>
        <begin position="692"/>
        <end position="714"/>
    </location>
</feature>
<evidence type="ECO:0000259" key="3">
    <source>
        <dbReference type="Pfam" id="PF13962"/>
    </source>
</evidence>
<dbReference type="PANTHER" id="PTHR24177">
    <property type="entry name" value="CASKIN"/>
    <property type="match status" value="1"/>
</dbReference>
<evidence type="ECO:0000313" key="5">
    <source>
        <dbReference type="Proteomes" id="UP000245207"/>
    </source>
</evidence>
<dbReference type="OrthoDB" id="1930691at2759"/>
<keyword evidence="2" id="KW-0812">Transmembrane</keyword>
<dbReference type="SUPFAM" id="SSF48403">
    <property type="entry name" value="Ankyrin repeat"/>
    <property type="match status" value="1"/>
</dbReference>
<dbReference type="InterPro" id="IPR026961">
    <property type="entry name" value="PGG_dom"/>
</dbReference>
<gene>
    <name evidence="4" type="ORF">CTI12_AA584520</name>
</gene>
<keyword evidence="5" id="KW-1185">Reference proteome</keyword>
<dbReference type="AlphaFoldDB" id="A0A2U1KMZ3"/>
<keyword evidence="2" id="KW-1133">Transmembrane helix</keyword>
<comment type="caution">
    <text evidence="4">The sequence shown here is derived from an EMBL/GenBank/DDBJ whole genome shotgun (WGS) entry which is preliminary data.</text>
</comment>
<dbReference type="PANTHER" id="PTHR24177:SF472">
    <property type="entry name" value="PGG DOMAIN-CONTAINING PROTEIN"/>
    <property type="match status" value="1"/>
</dbReference>
<dbReference type="Pfam" id="PF12796">
    <property type="entry name" value="Ank_2"/>
    <property type="match status" value="1"/>
</dbReference>
<dbReference type="Pfam" id="PF13962">
    <property type="entry name" value="PGG"/>
    <property type="match status" value="1"/>
</dbReference>
<name>A0A2U1KMZ3_ARTAN</name>
<dbReference type="EMBL" id="PKPP01016008">
    <property type="protein sequence ID" value="PWA38088.1"/>
    <property type="molecule type" value="Genomic_DNA"/>
</dbReference>
<feature type="domain" description="PGG" evidence="3">
    <location>
        <begin position="686"/>
        <end position="756"/>
    </location>
</feature>
<dbReference type="SMART" id="SM00248">
    <property type="entry name" value="ANK"/>
    <property type="match status" value="5"/>
</dbReference>
<sequence>MELSYCSPAYFGGMSRVNFPWSGALSEGQTVSKVNHPHLKPSSSTNQAFLAHLEPCSFRNSLWFDMLMFLQKFIVVNKADSGGTSRFRQHRSLKYLLKIPPFNIRTGCDRSLVISSFCGRRGFLRRRWRRLCHTSIKSSMTARQKKKSRENYLKIGVPLYEASIKCDWNAAKAILDENKNLQLLKCSITENGETALHVAASANGPKKVEQFVRNLVAEMKKEDLELVNNNQNTALYLAATAGNIETVKIMVEKNSVLPTIPGAGGTMMPVYVAALFGNYQVVKYLYDKSHGLCDEGWTDTNRGWLLEKCVESDMFDIAIDIVNMYPALGRSSTLLGMLARKPQAFHDKKSNIIERTIKLGDYLYSSVFATHQPSQNKQSEPRSESVPKHSAQPTPSPNKKDNMIARTFKSEGQRIQIKKSASSGRVAETILLQCIYEHLKKLEISFQHVNEVPQLEILISEHLVKMHLETQNIIKQDNKAPQELQKLISEFLVKMHDGTQDIIRGEAGKDPQKLKDFIFYQTYDMRRRASSKDTRKDNIKESHSSPVLFVAAEMGNTKFLVELIRRYPDLIWKVNDDNQSMFHVAVKHRHAGIYNLLYEIGAMKDMITPLKDDNDNNMLHLVGKIVNRKQLENVSVGALEMPLELLWFQEVESVIPPSYREQRNFDGLTPHELFTKEHKNMVTQGEKWMREMATQCIVVAALIATVAFAAAFTVPGGYDQNNGIPIFYSKTTYKVFVVVDAISLFSSIASILHMFLTVFTSPYAVPL</sequence>
<evidence type="ECO:0000256" key="1">
    <source>
        <dbReference type="SAM" id="MobiDB-lite"/>
    </source>
</evidence>
<dbReference type="GO" id="GO:0016020">
    <property type="term" value="C:membrane"/>
    <property type="evidence" value="ECO:0007669"/>
    <property type="project" value="TreeGrafter"/>
</dbReference>
<keyword evidence="2" id="KW-0472">Membrane</keyword>
<accession>A0A2U1KMZ3</accession>
<dbReference type="STRING" id="35608.A0A2U1KMZ3"/>
<dbReference type="Proteomes" id="UP000245207">
    <property type="component" value="Unassembled WGS sequence"/>
</dbReference>
<reference evidence="4 5" key="1">
    <citation type="journal article" date="2018" name="Mol. Plant">
        <title>The genome of Artemisia annua provides insight into the evolution of Asteraceae family and artemisinin biosynthesis.</title>
        <authorList>
            <person name="Shen Q."/>
            <person name="Zhang L."/>
            <person name="Liao Z."/>
            <person name="Wang S."/>
            <person name="Yan T."/>
            <person name="Shi P."/>
            <person name="Liu M."/>
            <person name="Fu X."/>
            <person name="Pan Q."/>
            <person name="Wang Y."/>
            <person name="Lv Z."/>
            <person name="Lu X."/>
            <person name="Zhang F."/>
            <person name="Jiang W."/>
            <person name="Ma Y."/>
            <person name="Chen M."/>
            <person name="Hao X."/>
            <person name="Li L."/>
            <person name="Tang Y."/>
            <person name="Lv G."/>
            <person name="Zhou Y."/>
            <person name="Sun X."/>
            <person name="Brodelius P.E."/>
            <person name="Rose J.K.C."/>
            <person name="Tang K."/>
        </authorList>
    </citation>
    <scope>NUCLEOTIDE SEQUENCE [LARGE SCALE GENOMIC DNA]</scope>
    <source>
        <strain evidence="5">cv. Huhao1</strain>
        <tissue evidence="4">Leaf</tissue>
    </source>
</reference>
<feature type="transmembrane region" description="Helical" evidence="2">
    <location>
        <begin position="735"/>
        <end position="759"/>
    </location>
</feature>
<organism evidence="4 5">
    <name type="scientific">Artemisia annua</name>
    <name type="common">Sweet wormwood</name>
    <dbReference type="NCBI Taxonomy" id="35608"/>
    <lineage>
        <taxon>Eukaryota</taxon>
        <taxon>Viridiplantae</taxon>
        <taxon>Streptophyta</taxon>
        <taxon>Embryophyta</taxon>
        <taxon>Tracheophyta</taxon>
        <taxon>Spermatophyta</taxon>
        <taxon>Magnoliopsida</taxon>
        <taxon>eudicotyledons</taxon>
        <taxon>Gunneridae</taxon>
        <taxon>Pentapetalae</taxon>
        <taxon>asterids</taxon>
        <taxon>campanulids</taxon>
        <taxon>Asterales</taxon>
        <taxon>Asteraceae</taxon>
        <taxon>Asteroideae</taxon>
        <taxon>Anthemideae</taxon>
        <taxon>Artemisiinae</taxon>
        <taxon>Artemisia</taxon>
    </lineage>
</organism>
<proteinExistence type="predicted"/>
<dbReference type="InterPro" id="IPR002110">
    <property type="entry name" value="Ankyrin_rpt"/>
</dbReference>
<evidence type="ECO:0000256" key="2">
    <source>
        <dbReference type="SAM" id="Phobius"/>
    </source>
</evidence>
<protein>
    <submittedName>
        <fullName evidence="4">Ankyrin repeat-containing domain, PGG domain protein</fullName>
    </submittedName>
</protein>
<evidence type="ECO:0000313" key="4">
    <source>
        <dbReference type="EMBL" id="PWA38088.1"/>
    </source>
</evidence>
<dbReference type="Gene3D" id="1.25.40.20">
    <property type="entry name" value="Ankyrin repeat-containing domain"/>
    <property type="match status" value="2"/>
</dbReference>
<feature type="region of interest" description="Disordered" evidence="1">
    <location>
        <begin position="372"/>
        <end position="402"/>
    </location>
</feature>
<dbReference type="InterPro" id="IPR036770">
    <property type="entry name" value="Ankyrin_rpt-contain_sf"/>
</dbReference>